<reference evidence="2 3" key="1">
    <citation type="submission" date="2021-01" db="EMBL/GenBank/DDBJ databases">
        <title>Genomic Encyclopedia of Type Strains, Phase IV (KMG-IV): sequencing the most valuable type-strain genomes for metagenomic binning, comparative biology and taxonomic classification.</title>
        <authorList>
            <person name="Goeker M."/>
        </authorList>
    </citation>
    <scope>NUCLEOTIDE SEQUENCE [LARGE SCALE GENOMIC DNA]</scope>
    <source>
        <strain evidence="2 3">DSM 25540</strain>
    </source>
</reference>
<proteinExistence type="predicted"/>
<name>A0ABS2PG02_9BACL</name>
<dbReference type="PANTHER" id="PTHR43852:SF2">
    <property type="entry name" value="PROTEIN ADENYLYLTRANSFERASE MNTA"/>
    <property type="match status" value="1"/>
</dbReference>
<dbReference type="InterPro" id="IPR043519">
    <property type="entry name" value="NT_sf"/>
</dbReference>
<dbReference type="CDD" id="cd05403">
    <property type="entry name" value="NT_KNTase_like"/>
    <property type="match status" value="1"/>
</dbReference>
<dbReference type="PANTHER" id="PTHR43852">
    <property type="entry name" value="NUCLEOTIDYLTRANSFERASE"/>
    <property type="match status" value="1"/>
</dbReference>
<keyword evidence="3" id="KW-1185">Reference proteome</keyword>
<dbReference type="InterPro" id="IPR041633">
    <property type="entry name" value="Polbeta"/>
</dbReference>
<dbReference type="NCBIfam" id="NF047752">
    <property type="entry name" value="MntA_antitoxin"/>
    <property type="match status" value="1"/>
</dbReference>
<protein>
    <submittedName>
        <fullName evidence="2">Nucleotidyltransferase</fullName>
    </submittedName>
</protein>
<evidence type="ECO:0000313" key="2">
    <source>
        <dbReference type="EMBL" id="MBM7634182.1"/>
    </source>
</evidence>
<dbReference type="EMBL" id="JAFBEC010000010">
    <property type="protein sequence ID" value="MBM7634182.1"/>
    <property type="molecule type" value="Genomic_DNA"/>
</dbReference>
<organism evidence="2 3">
    <name type="scientific">Geomicrobium sediminis</name>
    <dbReference type="NCBI Taxonomy" id="1347788"/>
    <lineage>
        <taxon>Bacteria</taxon>
        <taxon>Bacillati</taxon>
        <taxon>Bacillota</taxon>
        <taxon>Bacilli</taxon>
        <taxon>Bacillales</taxon>
        <taxon>Geomicrobium</taxon>
    </lineage>
</organism>
<evidence type="ECO:0000313" key="3">
    <source>
        <dbReference type="Proteomes" id="UP000741863"/>
    </source>
</evidence>
<dbReference type="RefSeq" id="WP_204698961.1">
    <property type="nucleotide sequence ID" value="NZ_JAFBEC010000010.1"/>
</dbReference>
<gene>
    <name evidence="2" type="ORF">JOD17_003284</name>
</gene>
<dbReference type="Proteomes" id="UP000741863">
    <property type="component" value="Unassembled WGS sequence"/>
</dbReference>
<evidence type="ECO:0000259" key="1">
    <source>
        <dbReference type="Pfam" id="PF18765"/>
    </source>
</evidence>
<comment type="caution">
    <text evidence="2">The sequence shown here is derived from an EMBL/GenBank/DDBJ whole genome shotgun (WGS) entry which is preliminary data.</text>
</comment>
<dbReference type="InterPro" id="IPR052930">
    <property type="entry name" value="TA_antitoxin_MntA"/>
</dbReference>
<dbReference type="SUPFAM" id="SSF81301">
    <property type="entry name" value="Nucleotidyltransferase"/>
    <property type="match status" value="1"/>
</dbReference>
<dbReference type="Gene3D" id="3.30.460.10">
    <property type="entry name" value="Beta Polymerase, domain 2"/>
    <property type="match status" value="1"/>
</dbReference>
<dbReference type="Pfam" id="PF18765">
    <property type="entry name" value="Polbeta"/>
    <property type="match status" value="1"/>
</dbReference>
<accession>A0ABS2PG02</accession>
<sequence length="138" mass="16026">MDIRIQEEDIKKHLIGQLNPAYIILFGSFAKNTNHEESDIDLAFYPKEGSVPPKPYELFTIAQDLAYILKFEVDLVNLKSASTVFKAQIYSTGYLIYAEDRFMFEKHQMTALSMYAKLNEERKSILERIDESGTIYEK</sequence>
<feature type="domain" description="Polymerase beta nucleotidyltransferase" evidence="1">
    <location>
        <begin position="8"/>
        <end position="101"/>
    </location>
</feature>